<keyword evidence="2" id="KW-0732">Signal</keyword>
<evidence type="ECO:0000313" key="3">
    <source>
        <dbReference type="EMBL" id="KIJ06616.1"/>
    </source>
</evidence>
<evidence type="ECO:0000313" key="4">
    <source>
        <dbReference type="Proteomes" id="UP000053647"/>
    </source>
</evidence>
<accession>A0A0C9TH71</accession>
<dbReference type="EMBL" id="KN820242">
    <property type="protein sequence ID" value="KIJ06616.1"/>
    <property type="molecule type" value="Genomic_DNA"/>
</dbReference>
<feature type="region of interest" description="Disordered" evidence="1">
    <location>
        <begin position="97"/>
        <end position="125"/>
    </location>
</feature>
<dbReference type="HOGENOM" id="CLU_825280_0_0_1"/>
<dbReference type="Proteomes" id="UP000053647">
    <property type="component" value="Unassembled WGS sequence"/>
</dbReference>
<gene>
    <name evidence="3" type="ORF">PAXINDRAFT_103285</name>
</gene>
<evidence type="ECO:0000256" key="2">
    <source>
        <dbReference type="SAM" id="SignalP"/>
    </source>
</evidence>
<protein>
    <submittedName>
        <fullName evidence="3">Uncharacterized protein</fullName>
    </submittedName>
</protein>
<feature type="non-terminal residue" evidence="3">
    <location>
        <position position="337"/>
    </location>
</feature>
<proteinExistence type="predicted"/>
<evidence type="ECO:0000256" key="1">
    <source>
        <dbReference type="SAM" id="MobiDB-lite"/>
    </source>
</evidence>
<dbReference type="OrthoDB" id="2634527at2759"/>
<dbReference type="AlphaFoldDB" id="A0A0C9TH71"/>
<sequence>MAYLPPSVLSSLRKALTWLAFLWKRLAARTVLQRFWSFILRSLQFRVGLPCLPEVSARENQRTNAGRGTTTKLTTVIPAENPSSQLQTSIHALLEPLPRADNRGDSSTRPRGPVSQAQRVEPLQLLSHPPRARQLQLIRPSRLDLLAFAKPVVPGQLQRYDMTRMSETYYTQNFIHPCKLDYEEPQVGWSRIIHPEGAPYYSAKFGNMFVYTDTELRVPEYLGYVRDFVDALLNASGRLPHGSRALVLELKFEDGPGHKKPLCFYYFVDHEKRLIFWVHQVTIRNVCGNIRGVKSEGHLRYAIHTHYWHHCERYPSNFPYAQELYTHLQRILIVANA</sequence>
<feature type="signal peptide" evidence="2">
    <location>
        <begin position="1"/>
        <end position="28"/>
    </location>
</feature>
<name>A0A0C9TH71_PAXIN</name>
<reference evidence="4" key="2">
    <citation type="submission" date="2015-01" db="EMBL/GenBank/DDBJ databases">
        <title>Evolutionary Origins and Diversification of the Mycorrhizal Mutualists.</title>
        <authorList>
            <consortium name="DOE Joint Genome Institute"/>
            <consortium name="Mycorrhizal Genomics Consortium"/>
            <person name="Kohler A."/>
            <person name="Kuo A."/>
            <person name="Nagy L.G."/>
            <person name="Floudas D."/>
            <person name="Copeland A."/>
            <person name="Barry K.W."/>
            <person name="Cichocki N."/>
            <person name="Veneault-Fourrey C."/>
            <person name="LaButti K."/>
            <person name="Lindquist E.A."/>
            <person name="Lipzen A."/>
            <person name="Lundell T."/>
            <person name="Morin E."/>
            <person name="Murat C."/>
            <person name="Riley R."/>
            <person name="Ohm R."/>
            <person name="Sun H."/>
            <person name="Tunlid A."/>
            <person name="Henrissat B."/>
            <person name="Grigoriev I.V."/>
            <person name="Hibbett D.S."/>
            <person name="Martin F."/>
        </authorList>
    </citation>
    <scope>NUCLEOTIDE SEQUENCE [LARGE SCALE GENOMIC DNA]</scope>
    <source>
        <strain evidence="4">ATCC 200175</strain>
    </source>
</reference>
<feature type="chain" id="PRO_5002203776" evidence="2">
    <location>
        <begin position="29"/>
        <end position="337"/>
    </location>
</feature>
<organism evidence="3 4">
    <name type="scientific">Paxillus involutus ATCC 200175</name>
    <dbReference type="NCBI Taxonomy" id="664439"/>
    <lineage>
        <taxon>Eukaryota</taxon>
        <taxon>Fungi</taxon>
        <taxon>Dikarya</taxon>
        <taxon>Basidiomycota</taxon>
        <taxon>Agaricomycotina</taxon>
        <taxon>Agaricomycetes</taxon>
        <taxon>Agaricomycetidae</taxon>
        <taxon>Boletales</taxon>
        <taxon>Paxilineae</taxon>
        <taxon>Paxillaceae</taxon>
        <taxon>Paxillus</taxon>
    </lineage>
</organism>
<reference evidence="3 4" key="1">
    <citation type="submission" date="2014-06" db="EMBL/GenBank/DDBJ databases">
        <authorList>
            <consortium name="DOE Joint Genome Institute"/>
            <person name="Kuo A."/>
            <person name="Kohler A."/>
            <person name="Nagy L.G."/>
            <person name="Floudas D."/>
            <person name="Copeland A."/>
            <person name="Barry K.W."/>
            <person name="Cichocki N."/>
            <person name="Veneault-Fourrey C."/>
            <person name="LaButti K."/>
            <person name="Lindquist E.A."/>
            <person name="Lipzen A."/>
            <person name="Lundell T."/>
            <person name="Morin E."/>
            <person name="Murat C."/>
            <person name="Sun H."/>
            <person name="Tunlid A."/>
            <person name="Henrissat B."/>
            <person name="Grigoriev I.V."/>
            <person name="Hibbett D.S."/>
            <person name="Martin F."/>
            <person name="Nordberg H.P."/>
            <person name="Cantor M.N."/>
            <person name="Hua S.X."/>
        </authorList>
    </citation>
    <scope>NUCLEOTIDE SEQUENCE [LARGE SCALE GENOMIC DNA]</scope>
    <source>
        <strain evidence="3 4">ATCC 200175</strain>
    </source>
</reference>
<keyword evidence="4" id="KW-1185">Reference proteome</keyword>
<feature type="compositionally biased region" description="Basic and acidic residues" evidence="1">
    <location>
        <begin position="98"/>
        <end position="108"/>
    </location>
</feature>